<accession>A0A9W6X0V3</accession>
<dbReference type="AlphaFoldDB" id="A0A9W6X0V3"/>
<proteinExistence type="predicted"/>
<sequence>MRSSITTAPSSNRRLAPGTTRLGRWPSSRVAAVPELTRLNGSTRCERQYDRRDDRCEYRRDDQNIRRKDGRDRRVTVAVNSDDEEGDEVECQPSRRLGQHDYETMRVIMIEEPTPTQKESPTMITSTLDLLMRRVAAGILAKIRLEPRGIRLEL</sequence>
<reference evidence="2" key="1">
    <citation type="submission" date="2023-04" db="EMBL/GenBank/DDBJ databases">
        <title>Phytophthora fragariaefolia NBRC 109709.</title>
        <authorList>
            <person name="Ichikawa N."/>
            <person name="Sato H."/>
            <person name="Tonouchi N."/>
        </authorList>
    </citation>
    <scope>NUCLEOTIDE SEQUENCE</scope>
    <source>
        <strain evidence="2">NBRC 109709</strain>
    </source>
</reference>
<protein>
    <submittedName>
        <fullName evidence="2">Unnamed protein product</fullName>
    </submittedName>
</protein>
<feature type="compositionally biased region" description="Polar residues" evidence="1">
    <location>
        <begin position="1"/>
        <end position="13"/>
    </location>
</feature>
<evidence type="ECO:0000313" key="3">
    <source>
        <dbReference type="Proteomes" id="UP001165121"/>
    </source>
</evidence>
<comment type="caution">
    <text evidence="2">The sequence shown here is derived from an EMBL/GenBank/DDBJ whole genome shotgun (WGS) entry which is preliminary data.</text>
</comment>
<gene>
    <name evidence="2" type="ORF">Pfra01_000428100</name>
</gene>
<keyword evidence="3" id="KW-1185">Reference proteome</keyword>
<organism evidence="2 3">
    <name type="scientific">Phytophthora fragariaefolia</name>
    <dbReference type="NCBI Taxonomy" id="1490495"/>
    <lineage>
        <taxon>Eukaryota</taxon>
        <taxon>Sar</taxon>
        <taxon>Stramenopiles</taxon>
        <taxon>Oomycota</taxon>
        <taxon>Peronosporomycetes</taxon>
        <taxon>Peronosporales</taxon>
        <taxon>Peronosporaceae</taxon>
        <taxon>Phytophthora</taxon>
    </lineage>
</organism>
<name>A0A9W6X0V3_9STRA</name>
<evidence type="ECO:0000313" key="2">
    <source>
        <dbReference type="EMBL" id="GMF24825.1"/>
    </source>
</evidence>
<feature type="region of interest" description="Disordered" evidence="1">
    <location>
        <begin position="1"/>
        <end position="25"/>
    </location>
</feature>
<dbReference type="EMBL" id="BSXT01000338">
    <property type="protein sequence ID" value="GMF24825.1"/>
    <property type="molecule type" value="Genomic_DNA"/>
</dbReference>
<dbReference type="Proteomes" id="UP001165121">
    <property type="component" value="Unassembled WGS sequence"/>
</dbReference>
<evidence type="ECO:0000256" key="1">
    <source>
        <dbReference type="SAM" id="MobiDB-lite"/>
    </source>
</evidence>